<keyword evidence="3" id="KW-1185">Reference proteome</keyword>
<evidence type="ECO:0000313" key="2">
    <source>
        <dbReference type="EMBL" id="KYM93376.1"/>
    </source>
</evidence>
<keyword evidence="1" id="KW-0812">Transmembrane</keyword>
<evidence type="ECO:0000256" key="1">
    <source>
        <dbReference type="SAM" id="Phobius"/>
    </source>
</evidence>
<protein>
    <recommendedName>
        <fullName evidence="4">Envelope fusion protein</fullName>
    </recommendedName>
</protein>
<feature type="transmembrane region" description="Helical" evidence="1">
    <location>
        <begin position="322"/>
        <end position="343"/>
    </location>
</feature>
<dbReference type="Pfam" id="PF12259">
    <property type="entry name" value="Baculo_F"/>
    <property type="match status" value="1"/>
</dbReference>
<dbReference type="InterPro" id="IPR022048">
    <property type="entry name" value="Envelope_fusion-like"/>
</dbReference>
<name>A0A151I6Q6_9HYME</name>
<evidence type="ECO:0000313" key="3">
    <source>
        <dbReference type="Proteomes" id="UP000078542"/>
    </source>
</evidence>
<proteinExistence type="predicted"/>
<keyword evidence="1" id="KW-1133">Transmembrane helix</keyword>
<dbReference type="EMBL" id="KQ978518">
    <property type="protein sequence ID" value="KYM93376.1"/>
    <property type="molecule type" value="Genomic_DNA"/>
</dbReference>
<gene>
    <name evidence="2" type="ORF">ALC62_16023</name>
</gene>
<feature type="non-terminal residue" evidence="2">
    <location>
        <position position="1"/>
    </location>
</feature>
<sequence length="433" mass="50178">ILTDAILLARRGLIHPKILSPKELFNNLKETRYATNNKQLPVPLESNQFTNLIDVSDISIFYKNHRLIYMIEIPLIEQNNFILYHIIPLPIKQSERGIYAFINPTYSYLGLRSDKQLYTHLTEHDIAKCKKINSLMICKQTDLLYQVSAVYNCESELLKSARLENILNECDVRVMRIHNTVWYQLKTTNSWLYTAPRNETLHILCNDDKPRSTQLYSTGLIRLSADCDAISDNALLRSKTVSVIDTVEKDYIPDVKLNTSKLCEDLKKSNVNISDIHLLNIGKTPHLDIQVLKSASSSLDEIYKEAEELGKHHRTKTLYQKVIGWFYYIIYTIIGLVISYVIAECSLISKCINILRLCCVPKEGCVQYFYKCFNNNNRTRNSRPLNEPRQVVTFSAVPTETIEFPQNYQIPQFERNSEIRRSRSRNSRLSNLA</sequence>
<organism evidence="2 3">
    <name type="scientific">Cyphomyrmex costatus</name>
    <dbReference type="NCBI Taxonomy" id="456900"/>
    <lineage>
        <taxon>Eukaryota</taxon>
        <taxon>Metazoa</taxon>
        <taxon>Ecdysozoa</taxon>
        <taxon>Arthropoda</taxon>
        <taxon>Hexapoda</taxon>
        <taxon>Insecta</taxon>
        <taxon>Pterygota</taxon>
        <taxon>Neoptera</taxon>
        <taxon>Endopterygota</taxon>
        <taxon>Hymenoptera</taxon>
        <taxon>Apocrita</taxon>
        <taxon>Aculeata</taxon>
        <taxon>Formicoidea</taxon>
        <taxon>Formicidae</taxon>
        <taxon>Myrmicinae</taxon>
        <taxon>Cyphomyrmex</taxon>
    </lineage>
</organism>
<reference evidence="2 3" key="1">
    <citation type="submission" date="2016-03" db="EMBL/GenBank/DDBJ databases">
        <title>Cyphomyrmex costatus WGS genome.</title>
        <authorList>
            <person name="Nygaard S."/>
            <person name="Hu H."/>
            <person name="Boomsma J."/>
            <person name="Zhang G."/>
        </authorList>
    </citation>
    <scope>NUCLEOTIDE SEQUENCE [LARGE SCALE GENOMIC DNA]</scope>
    <source>
        <strain evidence="2">MS0001</strain>
        <tissue evidence="2">Whole body</tissue>
    </source>
</reference>
<evidence type="ECO:0008006" key="4">
    <source>
        <dbReference type="Google" id="ProtNLM"/>
    </source>
</evidence>
<dbReference type="AlphaFoldDB" id="A0A151I6Q6"/>
<dbReference type="Proteomes" id="UP000078542">
    <property type="component" value="Unassembled WGS sequence"/>
</dbReference>
<accession>A0A151I6Q6</accession>
<keyword evidence="1" id="KW-0472">Membrane</keyword>